<proteinExistence type="predicted"/>
<gene>
    <name evidence="1" type="ORF">ABEG18_23655</name>
</gene>
<dbReference type="SUPFAM" id="SSF56784">
    <property type="entry name" value="HAD-like"/>
    <property type="match status" value="1"/>
</dbReference>
<protein>
    <submittedName>
        <fullName evidence="1">HAD family hydrolase</fullName>
        <ecNumber evidence="1">3.1.3.-</ecNumber>
    </submittedName>
</protein>
<dbReference type="InterPro" id="IPR023214">
    <property type="entry name" value="HAD_sf"/>
</dbReference>
<organism evidence="1">
    <name type="scientific">Alsobacter sp. KACC 23698</name>
    <dbReference type="NCBI Taxonomy" id="3149229"/>
    <lineage>
        <taxon>Bacteria</taxon>
        <taxon>Pseudomonadati</taxon>
        <taxon>Pseudomonadota</taxon>
        <taxon>Alphaproteobacteria</taxon>
        <taxon>Hyphomicrobiales</taxon>
        <taxon>Alsobacteraceae</taxon>
        <taxon>Alsobacter</taxon>
    </lineage>
</organism>
<dbReference type="AlphaFoldDB" id="A0AAU7JN76"/>
<dbReference type="EMBL" id="CP157484">
    <property type="protein sequence ID" value="XBO41863.1"/>
    <property type="molecule type" value="Genomic_DNA"/>
</dbReference>
<dbReference type="InterPro" id="IPR050582">
    <property type="entry name" value="HAD-like_SerB"/>
</dbReference>
<sequence length="321" mass="34953">MLVALAAALPAVAQGPDALGTWKESPAKSAIVSFVTAVTTPGSPDFVAPADRIATFDNDGTLWPELPMYTQLAFALDRAKALVPMHPEWKTQQPFKAVLEGDLKALGAAGERGLAQIVGATHAGMTNDQFAAIVQDWLAKARHPRFQRPYTDLAYQPMLEAMAYLRSNGFTVYIVSGGGVEFMRPWMDRVYGVPPQRVVGSSIKTRFEMRDGRPELFRLPEVNFIDDGPGKPVGINAAVGARPIAAFGNSDGDLQMLQWATRSGRRGLGVIIHHDDGEREYAYDRASPFGRLDRALDAAKANGWAVVSMKDDWARIFAAKP</sequence>
<dbReference type="PANTHER" id="PTHR43344">
    <property type="entry name" value="PHOSPHOSERINE PHOSPHATASE"/>
    <property type="match status" value="1"/>
</dbReference>
<dbReference type="EC" id="3.1.3.-" evidence="1"/>
<dbReference type="Pfam" id="PF12710">
    <property type="entry name" value="HAD"/>
    <property type="match status" value="1"/>
</dbReference>
<dbReference type="Gene3D" id="3.40.50.1000">
    <property type="entry name" value="HAD superfamily/HAD-like"/>
    <property type="match status" value="1"/>
</dbReference>
<reference evidence="1" key="1">
    <citation type="submission" date="2024-05" db="EMBL/GenBank/DDBJ databases">
        <authorList>
            <person name="Kim S."/>
            <person name="Heo J."/>
            <person name="Choi H."/>
            <person name="Choi Y."/>
            <person name="Kwon S.-W."/>
            <person name="Kim Y."/>
        </authorList>
    </citation>
    <scope>NUCLEOTIDE SEQUENCE</scope>
    <source>
        <strain evidence="1">KACC 23698</strain>
    </source>
</reference>
<keyword evidence="1" id="KW-0378">Hydrolase</keyword>
<dbReference type="InterPro" id="IPR036412">
    <property type="entry name" value="HAD-like_sf"/>
</dbReference>
<accession>A0AAU7JN76</accession>
<evidence type="ECO:0000313" key="1">
    <source>
        <dbReference type="EMBL" id="XBO41863.1"/>
    </source>
</evidence>
<name>A0AAU7JN76_9HYPH</name>
<dbReference type="GO" id="GO:0016787">
    <property type="term" value="F:hydrolase activity"/>
    <property type="evidence" value="ECO:0007669"/>
    <property type="project" value="UniProtKB-KW"/>
</dbReference>